<gene>
    <name evidence="3" type="ORF">R7226_02555</name>
</gene>
<reference evidence="4" key="1">
    <citation type="submission" date="2023-07" db="EMBL/GenBank/DDBJ databases">
        <title>Conexibacter stalactiti sp. nov., isolated from stalactites in a lava cave and emended description of the genus Conexibacter.</title>
        <authorList>
            <person name="Lee S.D."/>
        </authorList>
    </citation>
    <scope>NUCLEOTIDE SEQUENCE [LARGE SCALE GENOMIC DNA]</scope>
    <source>
        <strain evidence="4">KCTC 39840</strain>
    </source>
</reference>
<keyword evidence="2" id="KW-0472">Membrane</keyword>
<reference evidence="3 4" key="2">
    <citation type="submission" date="2023-10" db="EMBL/GenBank/DDBJ databases">
        <authorList>
            <person name="Han X.F."/>
        </authorList>
    </citation>
    <scope>NUCLEOTIDE SEQUENCE [LARGE SCALE GENOMIC DNA]</scope>
    <source>
        <strain evidence="3 4">KCTC 39840</strain>
    </source>
</reference>
<evidence type="ECO:0000313" key="3">
    <source>
        <dbReference type="EMBL" id="MDW5593202.1"/>
    </source>
</evidence>
<dbReference type="EMBL" id="JAWSTH010000003">
    <property type="protein sequence ID" value="MDW5593202.1"/>
    <property type="molecule type" value="Genomic_DNA"/>
</dbReference>
<dbReference type="InterPro" id="IPR018676">
    <property type="entry name" value="DUF2149"/>
</dbReference>
<evidence type="ECO:0000313" key="4">
    <source>
        <dbReference type="Proteomes" id="UP001284601"/>
    </source>
</evidence>
<proteinExistence type="predicted"/>
<keyword evidence="4" id="KW-1185">Reference proteome</keyword>
<feature type="compositionally biased region" description="Low complexity" evidence="1">
    <location>
        <begin position="123"/>
        <end position="148"/>
    </location>
</feature>
<protein>
    <submittedName>
        <fullName evidence="3">DUF2149 domain-containing protein</fullName>
    </submittedName>
</protein>
<name>A0ABU4HIW5_9ACTN</name>
<comment type="caution">
    <text evidence="3">The sequence shown here is derived from an EMBL/GenBank/DDBJ whole genome shotgun (WGS) entry which is preliminary data.</text>
</comment>
<dbReference type="Proteomes" id="UP001284601">
    <property type="component" value="Unassembled WGS sequence"/>
</dbReference>
<feature type="region of interest" description="Disordered" evidence="1">
    <location>
        <begin position="117"/>
        <end position="148"/>
    </location>
</feature>
<keyword evidence="2" id="KW-0812">Transmembrane</keyword>
<organism evidence="3 4">
    <name type="scientific">Conexibacter stalactiti</name>
    <dbReference type="NCBI Taxonomy" id="1940611"/>
    <lineage>
        <taxon>Bacteria</taxon>
        <taxon>Bacillati</taxon>
        <taxon>Actinomycetota</taxon>
        <taxon>Thermoleophilia</taxon>
        <taxon>Solirubrobacterales</taxon>
        <taxon>Conexibacteraceae</taxon>
        <taxon>Conexibacter</taxon>
    </lineage>
</organism>
<evidence type="ECO:0000256" key="1">
    <source>
        <dbReference type="SAM" id="MobiDB-lite"/>
    </source>
</evidence>
<keyword evidence="2" id="KW-1133">Transmembrane helix</keyword>
<evidence type="ECO:0000256" key="2">
    <source>
        <dbReference type="SAM" id="Phobius"/>
    </source>
</evidence>
<accession>A0ABU4HIW5</accession>
<sequence length="148" mass="15203">MTRYGPPGGAPGQPTIRARARSREDRAGDPLDGLVNLFDLGIVLSIAFLLSSLSSLNLTDDLINRTPNRNGAPEGSIVTRAGETVRTIELRPGERVVGQGERLGTVYRLADGRTVIVPDAGSTPDAGTTPGAGTTPDAGTTPGAATTP</sequence>
<dbReference type="Pfam" id="PF09919">
    <property type="entry name" value="DUF2149"/>
    <property type="match status" value="1"/>
</dbReference>
<feature type="transmembrane region" description="Helical" evidence="2">
    <location>
        <begin position="40"/>
        <end position="59"/>
    </location>
</feature>
<dbReference type="RefSeq" id="WP_318595464.1">
    <property type="nucleotide sequence ID" value="NZ_JAWSTH010000003.1"/>
</dbReference>